<evidence type="ECO:0000256" key="1">
    <source>
        <dbReference type="ARBA" id="ARBA00010378"/>
    </source>
</evidence>
<dbReference type="InterPro" id="IPR050773">
    <property type="entry name" value="CbxX/CfxQ_RuBisCO_ESX"/>
</dbReference>
<dbReference type="PANTHER" id="PTHR43392">
    <property type="entry name" value="AAA-TYPE ATPASE FAMILY PROTEIN / ANKYRIN REPEAT FAMILY PROTEIN"/>
    <property type="match status" value="1"/>
</dbReference>
<evidence type="ECO:0000313" key="6">
    <source>
        <dbReference type="Proteomes" id="UP000192582"/>
    </source>
</evidence>
<dbReference type="Gene3D" id="1.10.8.60">
    <property type="match status" value="1"/>
</dbReference>
<dbReference type="GO" id="GO:0005524">
    <property type="term" value="F:ATP binding"/>
    <property type="evidence" value="ECO:0007669"/>
    <property type="project" value="UniProtKB-KW"/>
</dbReference>
<sequence>MLGHALRTGIHPMDQLATRSSNRDNREISSHSIRQSSANIFFMNPIHTRAQEIAAHIDAYLAPVAKAKLWKNEEYSIEADAYVHALGLMSHLFYADQHLHTKEVDLAEAFLNKKTRTETVKALREFTEMFKAVEDSEALPEFLKASLMYDESQQKGTTRTLIGLLEQFGTLCIAVDGKKTEEEVRALSQYILQLIEASEKERLIIRATLAKTVTASSSAQNPPPPKERTLESLLDELRSMVGLARVKEEVTAATNLVRVRQMREQMGLPAMPMSLHMVFTGNPGTGKTTVARLIALIYKELGLLEEGHLTEVDRSGLVGGYIGETAIKVQKVVQSARGGILFIDEAYALKTDGHDFYGQEAINTLLKSMEDHRDDLVVIVAGYTQQMEAFLETNPGLRSRFNRYIHFDDYTGEELLNIFQYMCASNGYTSTQIAVYQLKSHFSSLYAERDQNFGNARTVRNIFETILKHQAGRVVTINQPTADDLSFIDLADIAWLFERPAKSLAERGRA</sequence>
<dbReference type="InterPro" id="IPR041627">
    <property type="entry name" value="AAA_lid_6"/>
</dbReference>
<gene>
    <name evidence="5" type="ORF">SAMN00790413_03941</name>
</gene>
<comment type="similarity">
    <text evidence="1">Belongs to the CbxX/CfxQ family.</text>
</comment>
<evidence type="ECO:0000256" key="3">
    <source>
        <dbReference type="ARBA" id="ARBA00022840"/>
    </source>
</evidence>
<keyword evidence="6" id="KW-1185">Reference proteome</keyword>
<evidence type="ECO:0000256" key="2">
    <source>
        <dbReference type="ARBA" id="ARBA00022741"/>
    </source>
</evidence>
<dbReference type="Gene3D" id="3.40.50.300">
    <property type="entry name" value="P-loop containing nucleotide triphosphate hydrolases"/>
    <property type="match status" value="1"/>
</dbReference>
<dbReference type="STRING" id="695939.SAMN00790413_03941"/>
<dbReference type="EMBL" id="FWWU01000001">
    <property type="protein sequence ID" value="SMB77821.1"/>
    <property type="molecule type" value="Genomic_DNA"/>
</dbReference>
<organism evidence="5 6">
    <name type="scientific">Deinococcus hopiensis KR-140</name>
    <dbReference type="NCBI Taxonomy" id="695939"/>
    <lineage>
        <taxon>Bacteria</taxon>
        <taxon>Thermotogati</taxon>
        <taxon>Deinococcota</taxon>
        <taxon>Deinococci</taxon>
        <taxon>Deinococcales</taxon>
        <taxon>Deinococcaceae</taxon>
        <taxon>Deinococcus</taxon>
    </lineage>
</organism>
<dbReference type="PANTHER" id="PTHR43392:SF2">
    <property type="entry name" value="AAA-TYPE ATPASE FAMILY PROTEIN _ ANKYRIN REPEAT FAMILY PROTEIN"/>
    <property type="match status" value="1"/>
</dbReference>
<dbReference type="Pfam" id="PF17866">
    <property type="entry name" value="AAA_lid_6"/>
    <property type="match status" value="1"/>
</dbReference>
<dbReference type="OrthoDB" id="9806903at2"/>
<keyword evidence="2" id="KW-0547">Nucleotide-binding</keyword>
<dbReference type="Proteomes" id="UP000192582">
    <property type="component" value="Unassembled WGS sequence"/>
</dbReference>
<evidence type="ECO:0000313" key="5">
    <source>
        <dbReference type="EMBL" id="SMB77821.1"/>
    </source>
</evidence>
<protein>
    <submittedName>
        <fullName evidence="5">ATPases of the AAA+ class</fullName>
    </submittedName>
</protein>
<dbReference type="AlphaFoldDB" id="A0A1W1UAI3"/>
<dbReference type="PRINTS" id="PR00819">
    <property type="entry name" value="CBXCFQXSUPER"/>
</dbReference>
<dbReference type="FunFam" id="3.40.50.300:FF:000216">
    <property type="entry name" value="Type VII secretion ATPase EccA"/>
    <property type="match status" value="1"/>
</dbReference>
<feature type="domain" description="AAA+ ATPase" evidence="4">
    <location>
        <begin position="273"/>
        <end position="411"/>
    </location>
</feature>
<dbReference type="InterPro" id="IPR027417">
    <property type="entry name" value="P-loop_NTPase"/>
</dbReference>
<dbReference type="InterPro" id="IPR000641">
    <property type="entry name" value="CbxX/CfxQ"/>
</dbReference>
<dbReference type="SMART" id="SM00382">
    <property type="entry name" value="AAA"/>
    <property type="match status" value="1"/>
</dbReference>
<evidence type="ECO:0000259" key="4">
    <source>
        <dbReference type="SMART" id="SM00382"/>
    </source>
</evidence>
<dbReference type="InterPro" id="IPR003593">
    <property type="entry name" value="AAA+_ATPase"/>
</dbReference>
<name>A0A1W1UAI3_9DEIO</name>
<dbReference type="GO" id="GO:0016887">
    <property type="term" value="F:ATP hydrolysis activity"/>
    <property type="evidence" value="ECO:0007669"/>
    <property type="project" value="InterPro"/>
</dbReference>
<keyword evidence="3" id="KW-0067">ATP-binding</keyword>
<dbReference type="Pfam" id="PF00004">
    <property type="entry name" value="AAA"/>
    <property type="match status" value="1"/>
</dbReference>
<proteinExistence type="inferred from homology"/>
<accession>A0A1W1UAI3</accession>
<dbReference type="SUPFAM" id="SSF52540">
    <property type="entry name" value="P-loop containing nucleoside triphosphate hydrolases"/>
    <property type="match status" value="1"/>
</dbReference>
<reference evidence="5 6" key="1">
    <citation type="submission" date="2017-04" db="EMBL/GenBank/DDBJ databases">
        <authorList>
            <person name="Afonso C.L."/>
            <person name="Miller P.J."/>
            <person name="Scott M.A."/>
            <person name="Spackman E."/>
            <person name="Goraichik I."/>
            <person name="Dimitrov K.M."/>
            <person name="Suarez D.L."/>
            <person name="Swayne D.E."/>
        </authorList>
    </citation>
    <scope>NUCLEOTIDE SEQUENCE [LARGE SCALE GENOMIC DNA]</scope>
    <source>
        <strain evidence="5 6">KR-140</strain>
    </source>
</reference>
<dbReference type="InterPro" id="IPR003959">
    <property type="entry name" value="ATPase_AAA_core"/>
</dbReference>